<name>A0ABR3J7E2_9AGAR</name>
<protein>
    <recommendedName>
        <fullName evidence="10">Peptidase M14 domain-containing protein</fullName>
    </recommendedName>
</protein>
<evidence type="ECO:0000256" key="5">
    <source>
        <dbReference type="ARBA" id="ARBA00022833"/>
    </source>
</evidence>
<evidence type="ECO:0000256" key="7">
    <source>
        <dbReference type="PROSITE-ProRule" id="PRU01379"/>
    </source>
</evidence>
<dbReference type="PROSITE" id="PS52035">
    <property type="entry name" value="PEPTIDASE_M14"/>
    <property type="match status" value="1"/>
</dbReference>
<evidence type="ECO:0000313" key="12">
    <source>
        <dbReference type="Proteomes" id="UP001556367"/>
    </source>
</evidence>
<dbReference type="Gene3D" id="3.40.630.10">
    <property type="entry name" value="Zn peptidases"/>
    <property type="match status" value="1"/>
</dbReference>
<keyword evidence="6" id="KW-0482">Metalloprotease</keyword>
<evidence type="ECO:0000256" key="3">
    <source>
        <dbReference type="ARBA" id="ARBA00022670"/>
    </source>
</evidence>
<keyword evidence="3" id="KW-0645">Protease</keyword>
<comment type="caution">
    <text evidence="11">The sequence shown here is derived from an EMBL/GenBank/DDBJ whole genome shotgun (WGS) entry which is preliminary data.</text>
</comment>
<sequence>MQKLALCAILWLPQCLVQLALANLHGFAGKNRIRWLRHTVQEDSLDVWHASSESFIDIYSSSTSAALPQALLKLPHQTRNITAQIPLTYPLDGKLQATSDRWNLSTLENTTYHSSYHPLYEIDEYLHALADLHPEEVELLHLGHSSTGREMYALRISTSLADANAEELNSDKKKKKQKKGKDNEQHKSHKLGIVISGAQHAREWVATSAALYMAHALLSNSSEPQSMRRLLNDFVNLLLPTIAILSDLNYPQDFYVVPAPNPDGYVHTWESDRFWYKNRQVVDPNAKCVGIDTNRNWGYKWKGATSKHSPKNQSKRKHVPGDPCSVWYPGNRPFQAPEVNNLANFVTALNGPGGASGKIKAYIDLRSYGQMLSSPYSYSCKRVPKDAEDQLEAALGGTQAIRASHGTVFKTGSLCSTLYRAPGNIVDWMYARAGIKYTYAAFLRDTGTYGFALPARWIRPVGEETGKMVEYIADFIIKQQK</sequence>
<dbReference type="PANTHER" id="PTHR11705:SF143">
    <property type="entry name" value="SLL0236 PROTEIN"/>
    <property type="match status" value="1"/>
</dbReference>
<feature type="compositionally biased region" description="Basic residues" evidence="8">
    <location>
        <begin position="308"/>
        <end position="318"/>
    </location>
</feature>
<feature type="signal peptide" evidence="9">
    <location>
        <begin position="1"/>
        <end position="22"/>
    </location>
</feature>
<evidence type="ECO:0000256" key="9">
    <source>
        <dbReference type="SAM" id="SignalP"/>
    </source>
</evidence>
<dbReference type="Proteomes" id="UP001556367">
    <property type="component" value="Unassembled WGS sequence"/>
</dbReference>
<keyword evidence="9" id="KW-0732">Signal</keyword>
<evidence type="ECO:0000256" key="6">
    <source>
        <dbReference type="ARBA" id="ARBA00023049"/>
    </source>
</evidence>
<evidence type="ECO:0000259" key="10">
    <source>
        <dbReference type="PROSITE" id="PS52035"/>
    </source>
</evidence>
<dbReference type="PANTHER" id="PTHR11705">
    <property type="entry name" value="PROTEASE FAMILY M14 CARBOXYPEPTIDASE A,B"/>
    <property type="match status" value="1"/>
</dbReference>
<keyword evidence="12" id="KW-1185">Reference proteome</keyword>
<comment type="similarity">
    <text evidence="2 7">Belongs to the peptidase M14 family.</text>
</comment>
<dbReference type="CDD" id="cd03860">
    <property type="entry name" value="M14_CP_A-B_like"/>
    <property type="match status" value="1"/>
</dbReference>
<feature type="chain" id="PRO_5046499216" description="Peptidase M14 domain-containing protein" evidence="9">
    <location>
        <begin position="23"/>
        <end position="481"/>
    </location>
</feature>
<proteinExistence type="inferred from homology"/>
<comment type="cofactor">
    <cofactor evidence="1">
        <name>Zn(2+)</name>
        <dbReference type="ChEBI" id="CHEBI:29105"/>
    </cofactor>
</comment>
<gene>
    <name evidence="11" type="ORF">HGRIS_008112</name>
</gene>
<keyword evidence="4" id="KW-0378">Hydrolase</keyword>
<evidence type="ECO:0000256" key="2">
    <source>
        <dbReference type="ARBA" id="ARBA00005988"/>
    </source>
</evidence>
<dbReference type="InterPro" id="IPR000834">
    <property type="entry name" value="Peptidase_M14"/>
</dbReference>
<dbReference type="EMBL" id="JASNQZ010000011">
    <property type="protein sequence ID" value="KAL0951420.1"/>
    <property type="molecule type" value="Genomic_DNA"/>
</dbReference>
<feature type="domain" description="Peptidase M14" evidence="10">
    <location>
        <begin position="115"/>
        <end position="476"/>
    </location>
</feature>
<evidence type="ECO:0000256" key="8">
    <source>
        <dbReference type="SAM" id="MobiDB-lite"/>
    </source>
</evidence>
<accession>A0ABR3J7E2</accession>
<feature type="region of interest" description="Disordered" evidence="8">
    <location>
        <begin position="302"/>
        <end position="322"/>
    </location>
</feature>
<feature type="region of interest" description="Disordered" evidence="8">
    <location>
        <begin position="165"/>
        <end position="190"/>
    </location>
</feature>
<evidence type="ECO:0000256" key="1">
    <source>
        <dbReference type="ARBA" id="ARBA00001947"/>
    </source>
</evidence>
<evidence type="ECO:0000256" key="4">
    <source>
        <dbReference type="ARBA" id="ARBA00022801"/>
    </source>
</evidence>
<dbReference type="SMART" id="SM00631">
    <property type="entry name" value="Zn_pept"/>
    <property type="match status" value="1"/>
</dbReference>
<evidence type="ECO:0000313" key="11">
    <source>
        <dbReference type="EMBL" id="KAL0951420.1"/>
    </source>
</evidence>
<comment type="caution">
    <text evidence="7">Lacks conserved residue(s) required for the propagation of feature annotation.</text>
</comment>
<keyword evidence="5" id="KW-0862">Zinc</keyword>
<organism evidence="11 12">
    <name type="scientific">Hohenbuehelia grisea</name>
    <dbReference type="NCBI Taxonomy" id="104357"/>
    <lineage>
        <taxon>Eukaryota</taxon>
        <taxon>Fungi</taxon>
        <taxon>Dikarya</taxon>
        <taxon>Basidiomycota</taxon>
        <taxon>Agaricomycotina</taxon>
        <taxon>Agaricomycetes</taxon>
        <taxon>Agaricomycetidae</taxon>
        <taxon>Agaricales</taxon>
        <taxon>Pleurotineae</taxon>
        <taxon>Pleurotaceae</taxon>
        <taxon>Hohenbuehelia</taxon>
    </lineage>
</organism>
<dbReference type="SUPFAM" id="SSF53187">
    <property type="entry name" value="Zn-dependent exopeptidases"/>
    <property type="match status" value="1"/>
</dbReference>
<reference evidence="12" key="1">
    <citation type="submission" date="2024-06" db="EMBL/GenBank/DDBJ databases">
        <title>Multi-omics analyses provide insights into the biosynthesis of the anticancer antibiotic pleurotin in Hohenbuehelia grisea.</title>
        <authorList>
            <person name="Weaver J.A."/>
            <person name="Alberti F."/>
        </authorList>
    </citation>
    <scope>NUCLEOTIDE SEQUENCE [LARGE SCALE GENOMIC DNA]</scope>
    <source>
        <strain evidence="12">T-177</strain>
    </source>
</reference>
<dbReference type="Pfam" id="PF00246">
    <property type="entry name" value="Peptidase_M14"/>
    <property type="match status" value="2"/>
</dbReference>
<dbReference type="PRINTS" id="PR00765">
    <property type="entry name" value="CRBOXYPTASEA"/>
</dbReference>